<dbReference type="OrthoDB" id="54272at2"/>
<dbReference type="GO" id="GO:0020037">
    <property type="term" value="F:heme binding"/>
    <property type="evidence" value="ECO:0007669"/>
    <property type="project" value="InterPro"/>
</dbReference>
<dbReference type="Gene3D" id="1.10.630.10">
    <property type="entry name" value="Cytochrome P450"/>
    <property type="match status" value="1"/>
</dbReference>
<keyword evidence="2 7" id="KW-0349">Heme</keyword>
<proteinExistence type="inferred from homology"/>
<evidence type="ECO:0000256" key="6">
    <source>
        <dbReference type="ARBA" id="ARBA00023033"/>
    </source>
</evidence>
<evidence type="ECO:0000256" key="4">
    <source>
        <dbReference type="ARBA" id="ARBA00023002"/>
    </source>
</evidence>
<reference evidence="8 9" key="1">
    <citation type="journal article" date="2018" name="Int. J. Syst. Evol. Microbiol.">
        <title>Epidermidibacterium keratini gen. nov., sp. nov., a member of the family Sporichthyaceae, isolated from keratin epidermis.</title>
        <authorList>
            <person name="Lee D.G."/>
            <person name="Trujillo M.E."/>
            <person name="Kang S."/>
            <person name="Nam J.J."/>
            <person name="Kim Y.J."/>
        </authorList>
    </citation>
    <scope>NUCLEOTIDE SEQUENCE [LARGE SCALE GENOMIC DNA]</scope>
    <source>
        <strain evidence="8 9">EPI-7</strain>
    </source>
</reference>
<dbReference type="GO" id="GO:0005506">
    <property type="term" value="F:iron ion binding"/>
    <property type="evidence" value="ECO:0007669"/>
    <property type="project" value="InterPro"/>
</dbReference>
<dbReference type="InterPro" id="IPR036396">
    <property type="entry name" value="Cyt_P450_sf"/>
</dbReference>
<dbReference type="InterPro" id="IPR001128">
    <property type="entry name" value="Cyt_P450"/>
</dbReference>
<organism evidence="8 9">
    <name type="scientific">Epidermidibacterium keratini</name>
    <dbReference type="NCBI Taxonomy" id="1891644"/>
    <lineage>
        <taxon>Bacteria</taxon>
        <taxon>Bacillati</taxon>
        <taxon>Actinomycetota</taxon>
        <taxon>Actinomycetes</taxon>
        <taxon>Sporichthyales</taxon>
        <taxon>Sporichthyaceae</taxon>
        <taxon>Epidermidibacterium</taxon>
    </lineage>
</organism>
<dbReference type="Proteomes" id="UP000463857">
    <property type="component" value="Chromosome"/>
</dbReference>
<dbReference type="CDD" id="cd20625">
    <property type="entry name" value="CYP164-like"/>
    <property type="match status" value="1"/>
</dbReference>
<dbReference type="AlphaFoldDB" id="A0A7L4YP11"/>
<dbReference type="PRINTS" id="PR00359">
    <property type="entry name" value="BP450"/>
</dbReference>
<protein>
    <submittedName>
        <fullName evidence="8">Cytochrome P450</fullName>
    </submittedName>
</protein>
<dbReference type="InParanoid" id="A0A7L4YP11"/>
<keyword evidence="3 7" id="KW-0479">Metal-binding</keyword>
<dbReference type="PROSITE" id="PS00086">
    <property type="entry name" value="CYTOCHROME_P450"/>
    <property type="match status" value="1"/>
</dbReference>
<dbReference type="GO" id="GO:0008395">
    <property type="term" value="F:steroid hydroxylase activity"/>
    <property type="evidence" value="ECO:0007669"/>
    <property type="project" value="TreeGrafter"/>
</dbReference>
<evidence type="ECO:0000256" key="2">
    <source>
        <dbReference type="ARBA" id="ARBA00022617"/>
    </source>
</evidence>
<evidence type="ECO:0000256" key="5">
    <source>
        <dbReference type="ARBA" id="ARBA00023004"/>
    </source>
</evidence>
<evidence type="ECO:0000256" key="3">
    <source>
        <dbReference type="ARBA" id="ARBA00022723"/>
    </source>
</evidence>
<accession>A0A7L4YP11</accession>
<dbReference type="EMBL" id="CP047156">
    <property type="protein sequence ID" value="QHC00549.1"/>
    <property type="molecule type" value="Genomic_DNA"/>
</dbReference>
<dbReference type="FunCoup" id="A0A7L4YP11">
    <property type="interactions" value="4"/>
</dbReference>
<dbReference type="InterPro" id="IPR002397">
    <property type="entry name" value="Cyt_P450_B"/>
</dbReference>
<dbReference type="KEGG" id="eke:EK0264_09790"/>
<comment type="similarity">
    <text evidence="1 7">Belongs to the cytochrome P450 family.</text>
</comment>
<dbReference type="PANTHER" id="PTHR46696:SF4">
    <property type="entry name" value="BIOTIN BIOSYNTHESIS CYTOCHROME P450"/>
    <property type="match status" value="1"/>
</dbReference>
<dbReference type="RefSeq" id="WP_159545143.1">
    <property type="nucleotide sequence ID" value="NZ_CP047156.1"/>
</dbReference>
<dbReference type="SUPFAM" id="SSF48264">
    <property type="entry name" value="Cytochrome P450"/>
    <property type="match status" value="1"/>
</dbReference>
<dbReference type="InterPro" id="IPR017972">
    <property type="entry name" value="Cyt_P450_CS"/>
</dbReference>
<dbReference type="FunFam" id="1.10.630.10:FF:000018">
    <property type="entry name" value="Cytochrome P450 monooxygenase"/>
    <property type="match status" value="1"/>
</dbReference>
<gene>
    <name evidence="8" type="ORF">EK0264_09790</name>
</gene>
<evidence type="ECO:0000313" key="8">
    <source>
        <dbReference type="EMBL" id="QHC00549.1"/>
    </source>
</evidence>
<keyword evidence="9" id="KW-1185">Reference proteome</keyword>
<evidence type="ECO:0000313" key="9">
    <source>
        <dbReference type="Proteomes" id="UP000463857"/>
    </source>
</evidence>
<keyword evidence="4 7" id="KW-0560">Oxidoreductase</keyword>
<dbReference type="GO" id="GO:0036199">
    <property type="term" value="F:cholest-4-en-3-one 26-monooxygenase activity"/>
    <property type="evidence" value="ECO:0007669"/>
    <property type="project" value="TreeGrafter"/>
</dbReference>
<keyword evidence="5 7" id="KW-0408">Iron</keyword>
<evidence type="ECO:0000256" key="7">
    <source>
        <dbReference type="RuleBase" id="RU000461"/>
    </source>
</evidence>
<dbReference type="PRINTS" id="PR00385">
    <property type="entry name" value="P450"/>
</dbReference>
<dbReference type="PANTHER" id="PTHR46696">
    <property type="entry name" value="P450, PUTATIVE (EUROFUNG)-RELATED"/>
    <property type="match status" value="1"/>
</dbReference>
<keyword evidence="6 7" id="KW-0503">Monooxygenase</keyword>
<sequence>MPDLAQLKRTARFAAMLYLTKGVVQYAGRIQGKPLARASIYPWYADPYPQYERIRDEGALVPAIARGVYATAEHDVCKQVLASRDFGTVGRDEVGPFERQIDLSLLEMDPPDHTRVRRVAAPAFTPRRMAAYETRIEALMHEIVDRAQAAGSFDLQQLISAPLPISVISQLLGVDEVDDEAFMRYGTALGGLLDGPQSLRHVREAIAARDALRAMFIPLIEERRREPREDMLTTLAQHEGEQITADEMMPLCTLLLVAGFETTVNLIGNSIHQLMRHRDQWEALTAEPALAANVVEETLRFDPPVQLTSRVARADVEVAGRRIRKGSWVIPIVAAAGRDPKVFTEPQSYDITREDAGNHLAFSSGIHYCIGAPLARLEATIAVRIIAERMPSLELAGKVPIRRSRVIRGVRRLPVRVTPARSAVRSTPLSAS</sequence>
<evidence type="ECO:0000256" key="1">
    <source>
        <dbReference type="ARBA" id="ARBA00010617"/>
    </source>
</evidence>
<dbReference type="Pfam" id="PF00067">
    <property type="entry name" value="p450"/>
    <property type="match status" value="1"/>
</dbReference>
<name>A0A7L4YP11_9ACTN</name>
<dbReference type="GO" id="GO:0006707">
    <property type="term" value="P:cholesterol catabolic process"/>
    <property type="evidence" value="ECO:0007669"/>
    <property type="project" value="TreeGrafter"/>
</dbReference>